<protein>
    <submittedName>
        <fullName evidence="1">Uncharacterized protein</fullName>
    </submittedName>
</protein>
<organism evidence="1 2">
    <name type="scientific">Dreissena polymorpha</name>
    <name type="common">Zebra mussel</name>
    <name type="synonym">Mytilus polymorpha</name>
    <dbReference type="NCBI Taxonomy" id="45954"/>
    <lineage>
        <taxon>Eukaryota</taxon>
        <taxon>Metazoa</taxon>
        <taxon>Spiralia</taxon>
        <taxon>Lophotrochozoa</taxon>
        <taxon>Mollusca</taxon>
        <taxon>Bivalvia</taxon>
        <taxon>Autobranchia</taxon>
        <taxon>Heteroconchia</taxon>
        <taxon>Euheterodonta</taxon>
        <taxon>Imparidentia</taxon>
        <taxon>Neoheterodontei</taxon>
        <taxon>Myida</taxon>
        <taxon>Dreissenoidea</taxon>
        <taxon>Dreissenidae</taxon>
        <taxon>Dreissena</taxon>
    </lineage>
</organism>
<dbReference type="Proteomes" id="UP000828390">
    <property type="component" value="Unassembled WGS sequence"/>
</dbReference>
<reference evidence="1" key="2">
    <citation type="submission" date="2020-11" db="EMBL/GenBank/DDBJ databases">
        <authorList>
            <person name="McCartney M.A."/>
            <person name="Auch B."/>
            <person name="Kono T."/>
            <person name="Mallez S."/>
            <person name="Becker A."/>
            <person name="Gohl D.M."/>
            <person name="Silverstein K.A.T."/>
            <person name="Koren S."/>
            <person name="Bechman K.B."/>
            <person name="Herman A."/>
            <person name="Abrahante J.E."/>
            <person name="Garbe J."/>
        </authorList>
    </citation>
    <scope>NUCLEOTIDE SEQUENCE</scope>
    <source>
        <strain evidence="1">Duluth1</strain>
        <tissue evidence="1">Whole animal</tissue>
    </source>
</reference>
<reference evidence="1" key="1">
    <citation type="journal article" date="2019" name="bioRxiv">
        <title>The Genome of the Zebra Mussel, Dreissena polymorpha: A Resource for Invasive Species Research.</title>
        <authorList>
            <person name="McCartney M.A."/>
            <person name="Auch B."/>
            <person name="Kono T."/>
            <person name="Mallez S."/>
            <person name="Zhang Y."/>
            <person name="Obille A."/>
            <person name="Becker A."/>
            <person name="Abrahante J.E."/>
            <person name="Garbe J."/>
            <person name="Badalamenti J.P."/>
            <person name="Herman A."/>
            <person name="Mangelson H."/>
            <person name="Liachko I."/>
            <person name="Sullivan S."/>
            <person name="Sone E.D."/>
            <person name="Koren S."/>
            <person name="Silverstein K.A.T."/>
            <person name="Beckman K.B."/>
            <person name="Gohl D.M."/>
        </authorList>
    </citation>
    <scope>NUCLEOTIDE SEQUENCE</scope>
    <source>
        <strain evidence="1">Duluth1</strain>
        <tissue evidence="1">Whole animal</tissue>
    </source>
</reference>
<evidence type="ECO:0000313" key="2">
    <source>
        <dbReference type="Proteomes" id="UP000828390"/>
    </source>
</evidence>
<dbReference type="EMBL" id="JAIWYP010000009">
    <property type="protein sequence ID" value="KAH3773256.1"/>
    <property type="molecule type" value="Genomic_DNA"/>
</dbReference>
<sequence>MESVIGHITVYKFGTKFTPVQTRKTRFVLPSNRKLHCDRPALISKIHHLLAIHGQETQGSHKRLRIYEPDSLHELNSDGYPVISRAESCHNIHREIQLAIRQNNEEQINES</sequence>
<name>A0A9D4IFA4_DREPO</name>
<gene>
    <name evidence="1" type="ORF">DPMN_174614</name>
</gene>
<dbReference type="AlphaFoldDB" id="A0A9D4IFA4"/>
<accession>A0A9D4IFA4</accession>
<comment type="caution">
    <text evidence="1">The sequence shown here is derived from an EMBL/GenBank/DDBJ whole genome shotgun (WGS) entry which is preliminary data.</text>
</comment>
<keyword evidence="2" id="KW-1185">Reference proteome</keyword>
<evidence type="ECO:0000313" key="1">
    <source>
        <dbReference type="EMBL" id="KAH3773256.1"/>
    </source>
</evidence>
<proteinExistence type="predicted"/>